<evidence type="ECO:0000256" key="6">
    <source>
        <dbReference type="ARBA" id="ARBA00048785"/>
    </source>
</evidence>
<dbReference type="HAMAP" id="MF_00178">
    <property type="entry name" value="Lumazine_synth"/>
    <property type="match status" value="1"/>
</dbReference>
<dbReference type="UniPathway" id="UPA00275">
    <property type="reaction ID" value="UER00404"/>
</dbReference>
<dbReference type="PANTHER" id="PTHR21058:SF0">
    <property type="entry name" value="6,7-DIMETHYL-8-RIBITYLLUMAZINE SYNTHASE"/>
    <property type="match status" value="1"/>
</dbReference>
<dbReference type="Gene3D" id="3.40.50.960">
    <property type="entry name" value="Lumazine/riboflavin synthase"/>
    <property type="match status" value="1"/>
</dbReference>
<comment type="catalytic activity">
    <reaction evidence="6 7">
        <text>(2S)-2-hydroxy-3-oxobutyl phosphate + 5-amino-6-(D-ribitylamino)uracil = 6,7-dimethyl-8-(1-D-ribityl)lumazine + phosphate + 2 H2O + H(+)</text>
        <dbReference type="Rhea" id="RHEA:26152"/>
        <dbReference type="ChEBI" id="CHEBI:15377"/>
        <dbReference type="ChEBI" id="CHEBI:15378"/>
        <dbReference type="ChEBI" id="CHEBI:15934"/>
        <dbReference type="ChEBI" id="CHEBI:43474"/>
        <dbReference type="ChEBI" id="CHEBI:58201"/>
        <dbReference type="ChEBI" id="CHEBI:58830"/>
        <dbReference type="EC" id="2.5.1.78"/>
    </reaction>
</comment>
<feature type="binding site" evidence="7">
    <location>
        <position position="111"/>
    </location>
    <ligand>
        <name>5-amino-6-(D-ribitylamino)uracil</name>
        <dbReference type="ChEBI" id="CHEBI:15934"/>
    </ligand>
</feature>
<dbReference type="GO" id="GO:0009231">
    <property type="term" value="P:riboflavin biosynthetic process"/>
    <property type="evidence" value="ECO:0007669"/>
    <property type="project" value="UniProtKB-UniRule"/>
</dbReference>
<reference evidence="8 9" key="1">
    <citation type="submission" date="2018-06" db="EMBL/GenBank/DDBJ databases">
        <title>Genomic Encyclopedia of Type Strains, Phase IV (KMG-IV): sequencing the most valuable type-strain genomes for metagenomic binning, comparative biology and taxonomic classification.</title>
        <authorList>
            <person name="Goeker M."/>
        </authorList>
    </citation>
    <scope>NUCLEOTIDE SEQUENCE [LARGE SCALE GENOMIC DNA]</scope>
    <source>
        <strain evidence="8 9">DSM 25619</strain>
    </source>
</reference>
<dbReference type="InterPro" id="IPR034964">
    <property type="entry name" value="LS"/>
</dbReference>
<gene>
    <name evidence="7" type="primary">ribH</name>
    <name evidence="8" type="ORF">DFR47_101149</name>
</gene>
<feature type="binding site" evidence="7">
    <location>
        <begin position="78"/>
        <end position="80"/>
    </location>
    <ligand>
        <name>5-amino-6-(D-ribitylamino)uracil</name>
        <dbReference type="ChEBI" id="CHEBI:15934"/>
    </ligand>
</feature>
<dbReference type="PANTHER" id="PTHR21058">
    <property type="entry name" value="6,7-DIMETHYL-8-RIBITYLLUMAZINE SYNTHASE DMRL SYNTHASE LUMAZINE SYNTHASE"/>
    <property type="match status" value="1"/>
</dbReference>
<accession>A0A366E899</accession>
<keyword evidence="4 7" id="KW-0686">Riboflavin biosynthesis</keyword>
<evidence type="ECO:0000256" key="4">
    <source>
        <dbReference type="ARBA" id="ARBA00022619"/>
    </source>
</evidence>
<dbReference type="InterPro" id="IPR036467">
    <property type="entry name" value="LS/RS_sf"/>
</dbReference>
<evidence type="ECO:0000256" key="5">
    <source>
        <dbReference type="ARBA" id="ARBA00022679"/>
    </source>
</evidence>
<dbReference type="GO" id="GO:0009349">
    <property type="term" value="C:riboflavin synthase complex"/>
    <property type="evidence" value="ECO:0007669"/>
    <property type="project" value="InterPro"/>
</dbReference>
<evidence type="ECO:0000313" key="9">
    <source>
        <dbReference type="Proteomes" id="UP000252893"/>
    </source>
</evidence>
<comment type="similarity">
    <text evidence="2 7">Belongs to the DMRL synthase family.</text>
</comment>
<dbReference type="NCBIfam" id="NF009084">
    <property type="entry name" value="PRK12419.1"/>
    <property type="match status" value="1"/>
</dbReference>
<keyword evidence="5 7" id="KW-0808">Transferase</keyword>
<comment type="pathway">
    <text evidence="1 7">Cofactor biosynthesis; riboflavin biosynthesis; riboflavin from 2-hydroxy-3-oxobutyl phosphate and 5-amino-6-(D-ribitylamino)uracil: step 1/2.</text>
</comment>
<dbReference type="GO" id="GO:0000906">
    <property type="term" value="F:6,7-dimethyl-8-ribityllumazine synthase activity"/>
    <property type="evidence" value="ECO:0007669"/>
    <property type="project" value="UniProtKB-UniRule"/>
</dbReference>
<protein>
    <recommendedName>
        <fullName evidence="3 7">6,7-dimethyl-8-ribityllumazine synthase</fullName>
        <shortName evidence="7">DMRL synthase</shortName>
        <shortName evidence="7">LS</shortName>
        <shortName evidence="7">Lumazine synthase</shortName>
        <ecNumber evidence="3 7">2.5.1.78</ecNumber>
    </recommendedName>
</protein>
<comment type="caution">
    <text evidence="7">Lacks conserved residue(s) required for the propagation of feature annotation.</text>
</comment>
<dbReference type="EMBL" id="QNRH01000001">
    <property type="protein sequence ID" value="RBO98552.1"/>
    <property type="molecule type" value="Genomic_DNA"/>
</dbReference>
<sequence length="156" mass="17236">MNQSLTNPSSLKVAFIQARWHADIVDEARKSYIEELAKLTSNGIDVEVFDVPGVFEAPLLARTLAATHKYAAVVAAGFVVDGGIYRHDFVSDAVIKGLMQAQMDTDVPVLSVVLTPHHYHDSKEHHDFFHAHFVVKGREAAHATVQILDTYSKIEA</sequence>
<feature type="binding site" evidence="7">
    <location>
        <begin position="54"/>
        <end position="56"/>
    </location>
    <ligand>
        <name>5-amino-6-(D-ribitylamino)uracil</name>
        <dbReference type="ChEBI" id="CHEBI:15934"/>
    </ligand>
</feature>
<evidence type="ECO:0000256" key="1">
    <source>
        <dbReference type="ARBA" id="ARBA00004917"/>
    </source>
</evidence>
<name>A0A366E899_9HYPH</name>
<dbReference type="GO" id="GO:0005829">
    <property type="term" value="C:cytosol"/>
    <property type="evidence" value="ECO:0007669"/>
    <property type="project" value="TreeGrafter"/>
</dbReference>
<dbReference type="RefSeq" id="WP_113942514.1">
    <property type="nucleotide sequence ID" value="NZ_JBHEEG010000003.1"/>
</dbReference>
<dbReference type="Proteomes" id="UP000252893">
    <property type="component" value="Unassembled WGS sequence"/>
</dbReference>
<feature type="binding site" evidence="7">
    <location>
        <position position="20"/>
    </location>
    <ligand>
        <name>5-amino-6-(D-ribitylamino)uracil</name>
        <dbReference type="ChEBI" id="CHEBI:15934"/>
    </ligand>
</feature>
<dbReference type="OrthoDB" id="9797659at2"/>
<dbReference type="EC" id="2.5.1.78" evidence="3 7"/>
<evidence type="ECO:0000256" key="3">
    <source>
        <dbReference type="ARBA" id="ARBA00012664"/>
    </source>
</evidence>
<evidence type="ECO:0000256" key="7">
    <source>
        <dbReference type="HAMAP-Rule" id="MF_00178"/>
    </source>
</evidence>
<comment type="caution">
    <text evidence="8">The sequence shown here is derived from an EMBL/GenBank/DDBJ whole genome shotgun (WGS) entry which is preliminary data.</text>
</comment>
<dbReference type="SUPFAM" id="SSF52121">
    <property type="entry name" value="Lumazine synthase"/>
    <property type="match status" value="1"/>
</dbReference>
<feature type="active site" description="Proton donor" evidence="7">
    <location>
        <position position="86"/>
    </location>
</feature>
<organism evidence="8 9">
    <name type="scientific">Pseudochrobactrum asaccharolyticum</name>
    <dbReference type="NCBI Taxonomy" id="354351"/>
    <lineage>
        <taxon>Bacteria</taxon>
        <taxon>Pseudomonadati</taxon>
        <taxon>Pseudomonadota</taxon>
        <taxon>Alphaproteobacteria</taxon>
        <taxon>Hyphomicrobiales</taxon>
        <taxon>Brucellaceae</taxon>
        <taxon>Pseudochrobactrum</taxon>
    </lineage>
</organism>
<dbReference type="Pfam" id="PF00885">
    <property type="entry name" value="DMRL_synthase"/>
    <property type="match status" value="1"/>
</dbReference>
<keyword evidence="9" id="KW-1185">Reference proteome</keyword>
<proteinExistence type="inferred from homology"/>
<evidence type="ECO:0000256" key="2">
    <source>
        <dbReference type="ARBA" id="ARBA00007424"/>
    </source>
</evidence>
<evidence type="ECO:0000313" key="8">
    <source>
        <dbReference type="EMBL" id="RBO98552.1"/>
    </source>
</evidence>
<feature type="binding site" evidence="7">
    <location>
        <position position="125"/>
    </location>
    <ligand>
        <name>(2S)-2-hydroxy-3-oxobutyl phosphate</name>
        <dbReference type="ChEBI" id="CHEBI:58830"/>
    </ligand>
</feature>
<dbReference type="InterPro" id="IPR002180">
    <property type="entry name" value="LS/RS"/>
</dbReference>
<comment type="function">
    <text evidence="7">Catalyzes the formation of 6,7-dimethyl-8-ribityllumazine by condensation of 5-amino-6-(D-ribitylamino)uracil with 3,4-dihydroxy-2-butanone 4-phosphate. This is the penultimate step in the biosynthesis of riboflavin.</text>
</comment>
<dbReference type="AlphaFoldDB" id="A0A366E899"/>